<keyword evidence="1" id="KW-0472">Membrane</keyword>
<name>A0A3M2LT61_9ACTN</name>
<dbReference type="EMBL" id="RFFG01000054">
    <property type="protein sequence ID" value="RMI40422.1"/>
    <property type="molecule type" value="Genomic_DNA"/>
</dbReference>
<sequence>MGAGGRTGPWQRVGGWAFLALQVVLGAVVVALAVVLIVIGVGVVSHGVDGMTGASSLRSTADGTVLAHWRENESRGGRIDRIQVRFTAADGTSHEFTESGRAKAGDRIRVHYKAGNPGDASVHSATGNRAMAGLGVLIGLAMVVCMLGVLLRGGWDAFHALREWAPERPARKARRPLPVD</sequence>
<keyword evidence="3" id="KW-1185">Reference proteome</keyword>
<comment type="caution">
    <text evidence="2">The sequence shown here is derived from an EMBL/GenBank/DDBJ whole genome shotgun (WGS) entry which is preliminary data.</text>
</comment>
<evidence type="ECO:0000313" key="2">
    <source>
        <dbReference type="EMBL" id="RMI40422.1"/>
    </source>
</evidence>
<feature type="transmembrane region" description="Helical" evidence="1">
    <location>
        <begin position="16"/>
        <end position="44"/>
    </location>
</feature>
<keyword evidence="1" id="KW-1133">Transmembrane helix</keyword>
<evidence type="ECO:0000313" key="3">
    <source>
        <dbReference type="Proteomes" id="UP000282674"/>
    </source>
</evidence>
<reference evidence="2 3" key="1">
    <citation type="submission" date="2018-10" db="EMBL/GenBank/DDBJ databases">
        <title>Isolation from soil.</title>
        <authorList>
            <person name="Hu J."/>
        </authorList>
    </citation>
    <scope>NUCLEOTIDE SEQUENCE [LARGE SCALE GENOMIC DNA]</scope>
    <source>
        <strain evidence="2 3">NEAU-Ht49</strain>
    </source>
</reference>
<dbReference type="OrthoDB" id="4255890at2"/>
<dbReference type="Proteomes" id="UP000282674">
    <property type="component" value="Unassembled WGS sequence"/>
</dbReference>
<keyword evidence="1" id="KW-0812">Transmembrane</keyword>
<organism evidence="2 3">
    <name type="scientific">Actinomadura harenae</name>
    <dbReference type="NCBI Taxonomy" id="2483351"/>
    <lineage>
        <taxon>Bacteria</taxon>
        <taxon>Bacillati</taxon>
        <taxon>Actinomycetota</taxon>
        <taxon>Actinomycetes</taxon>
        <taxon>Streptosporangiales</taxon>
        <taxon>Thermomonosporaceae</taxon>
        <taxon>Actinomadura</taxon>
    </lineage>
</organism>
<evidence type="ECO:0000256" key="1">
    <source>
        <dbReference type="SAM" id="Phobius"/>
    </source>
</evidence>
<protein>
    <submittedName>
        <fullName evidence="2">DUF3592 domain-containing protein</fullName>
    </submittedName>
</protein>
<proteinExistence type="predicted"/>
<gene>
    <name evidence="2" type="ORF">EBO15_26545</name>
</gene>
<dbReference type="RefSeq" id="WP_122197174.1">
    <property type="nucleotide sequence ID" value="NZ_JBHSKC010000039.1"/>
</dbReference>
<feature type="transmembrane region" description="Helical" evidence="1">
    <location>
        <begin position="130"/>
        <end position="151"/>
    </location>
</feature>
<accession>A0A3M2LT61</accession>
<dbReference type="AlphaFoldDB" id="A0A3M2LT61"/>